<evidence type="ECO:0000313" key="2">
    <source>
        <dbReference type="EMBL" id="WUQ83580.1"/>
    </source>
</evidence>
<dbReference type="Gene3D" id="3.90.79.10">
    <property type="entry name" value="Nucleoside Triphosphate Pyrophosphohydrolase"/>
    <property type="match status" value="1"/>
</dbReference>
<name>A0ABZ1TZ16_9ACTN</name>
<evidence type="ECO:0000259" key="1">
    <source>
        <dbReference type="PROSITE" id="PS51462"/>
    </source>
</evidence>
<gene>
    <name evidence="2" type="ORF">OHA16_11760</name>
</gene>
<dbReference type="EMBL" id="CP108110">
    <property type="protein sequence ID" value="WUQ83580.1"/>
    <property type="molecule type" value="Genomic_DNA"/>
</dbReference>
<evidence type="ECO:0000313" key="3">
    <source>
        <dbReference type="Proteomes" id="UP001432222"/>
    </source>
</evidence>
<dbReference type="RefSeq" id="WP_328954598.1">
    <property type="nucleotide sequence ID" value="NZ_CP108110.1"/>
</dbReference>
<dbReference type="InterPro" id="IPR015797">
    <property type="entry name" value="NUDIX_hydrolase-like_dom_sf"/>
</dbReference>
<dbReference type="Pfam" id="PF00293">
    <property type="entry name" value="NUDIX"/>
    <property type="match status" value="1"/>
</dbReference>
<dbReference type="PROSITE" id="PS51462">
    <property type="entry name" value="NUDIX"/>
    <property type="match status" value="1"/>
</dbReference>
<keyword evidence="2" id="KW-0378">Hydrolase</keyword>
<accession>A0ABZ1TZ16</accession>
<dbReference type="Proteomes" id="UP001432222">
    <property type="component" value="Chromosome"/>
</dbReference>
<dbReference type="GO" id="GO:0016787">
    <property type="term" value="F:hydrolase activity"/>
    <property type="evidence" value="ECO:0007669"/>
    <property type="project" value="UniProtKB-KW"/>
</dbReference>
<organism evidence="2 3">
    <name type="scientific">Kitasatospora purpeofusca</name>
    <dbReference type="NCBI Taxonomy" id="67352"/>
    <lineage>
        <taxon>Bacteria</taxon>
        <taxon>Bacillati</taxon>
        <taxon>Actinomycetota</taxon>
        <taxon>Actinomycetes</taxon>
        <taxon>Kitasatosporales</taxon>
        <taxon>Streptomycetaceae</taxon>
        <taxon>Kitasatospora</taxon>
    </lineage>
</organism>
<keyword evidence="3" id="KW-1185">Reference proteome</keyword>
<protein>
    <submittedName>
        <fullName evidence="2">NUDIX hydrolase</fullName>
    </submittedName>
</protein>
<sequence>MREAAAPTPPPPPLAEVLGVRRIRLAEVAAPRLTAEERHARDQVWTTMLLANPALFDGPVVACADTSWPRPGELHISWSRVPYRHYALRRVPSATAPTASLSVSVLQTTDDGRLLVGRMSPSTAAPGRWQFPGGSVEPPPDGDRLDLAALRRNAVRELAEETGVTTTPSELELWAVTRGQYGSVGVLFLAPPLPEPALRERFTALAPPERELVELAFVRSPADLPGLPGPHADYLPPVVHRFARERAGWRP</sequence>
<dbReference type="SUPFAM" id="SSF55811">
    <property type="entry name" value="Nudix"/>
    <property type="match status" value="1"/>
</dbReference>
<feature type="domain" description="Nudix hydrolase" evidence="1">
    <location>
        <begin position="96"/>
        <end position="241"/>
    </location>
</feature>
<reference evidence="2" key="1">
    <citation type="submission" date="2022-10" db="EMBL/GenBank/DDBJ databases">
        <title>The complete genomes of actinobacterial strains from the NBC collection.</title>
        <authorList>
            <person name="Joergensen T.S."/>
            <person name="Alvarez Arevalo M."/>
            <person name="Sterndorff E.B."/>
            <person name="Faurdal D."/>
            <person name="Vuksanovic O."/>
            <person name="Mourched A.-S."/>
            <person name="Charusanti P."/>
            <person name="Shaw S."/>
            <person name="Blin K."/>
            <person name="Weber T."/>
        </authorList>
    </citation>
    <scope>NUCLEOTIDE SEQUENCE</scope>
    <source>
        <strain evidence="2">NBC_00222</strain>
    </source>
</reference>
<proteinExistence type="predicted"/>
<dbReference type="InterPro" id="IPR000086">
    <property type="entry name" value="NUDIX_hydrolase_dom"/>
</dbReference>